<dbReference type="GO" id="GO:0009451">
    <property type="term" value="P:RNA modification"/>
    <property type="evidence" value="ECO:0007669"/>
    <property type="project" value="InterPro"/>
</dbReference>
<evidence type="ECO:0000256" key="2">
    <source>
        <dbReference type="PROSITE-ProRule" id="PRU00708"/>
    </source>
</evidence>
<dbReference type="PANTHER" id="PTHR47926:SF367">
    <property type="entry name" value="DYW DOMAIN-CONTAINING PROTEIN"/>
    <property type="match status" value="1"/>
</dbReference>
<dbReference type="GO" id="GO:0008270">
    <property type="term" value="F:zinc ion binding"/>
    <property type="evidence" value="ECO:0007669"/>
    <property type="project" value="InterPro"/>
</dbReference>
<dbReference type="PROSITE" id="PS51375">
    <property type="entry name" value="PPR"/>
    <property type="match status" value="3"/>
</dbReference>
<dbReference type="InterPro" id="IPR046848">
    <property type="entry name" value="E_motif"/>
</dbReference>
<sequence>MVCTYLVLYQLKSQYLNLRSLATASLHNPLSLLPPCPSLHQIKQSHALITVAGLANNGTILGHLIAALAALSPSPPPLYSLSIFHSISRPNIFAFNNLIRCFAKSHSPRNSLLHYSAILQTPNLRPNNHTFPFVLQACSKALWVVVGVQLHGHVVKLGFERDLFVRNALVSFYGTCRGAESARRVFEEMPDCRDVVTWNAILAGYAREEEMGVAEKVFDEMPQRDVVSWSTMIMGFVQSGCPEKGLEWFGEMRERGLAMNEAVVVSALSASAQLGLLEQGRLVHSTIRLGEFPITVAIGTALVDMYAKCGCIDMSRNVFDGMRRRDVWSWNVMICGLAAHGLAKEALSQFRRFVREGFVPGNVTFVGVLNACSHAGLVDDGRHYFKLMTQFYRLEPEMEHYGCMVDLFARAGLVREALDFVENMGIKPDPVLWATLLGACKIHGLVELGETIGKKLIKLDPTHDGNYVLLSSIHAQARKWDDVLRVRRLMVNRGAANKVAGWSLIEAEGKVHRFLAGEKEHPRVIEIYKMLKVIERRLVDAGYSPDVSPVLHDIGEEEKENAIWEHSERLAIAFGLLVTHDKVGDCIRIVKNLRVCGDCHEVCKMISKVFEREIIVRDGSRFHHFIGGECSCLDYW</sequence>
<dbReference type="EMBL" id="JBBNAF010000006">
    <property type="protein sequence ID" value="KAK9134153.1"/>
    <property type="molecule type" value="Genomic_DNA"/>
</dbReference>
<protein>
    <recommendedName>
        <fullName evidence="3">DYW domain-containing protein</fullName>
    </recommendedName>
</protein>
<dbReference type="NCBIfam" id="TIGR00756">
    <property type="entry name" value="PPR"/>
    <property type="match status" value="3"/>
</dbReference>
<accession>A0AAP0P7T9</accession>
<feature type="repeat" description="PPR" evidence="2">
    <location>
        <begin position="326"/>
        <end position="360"/>
    </location>
</feature>
<feature type="repeat" description="PPR" evidence="2">
    <location>
        <begin position="194"/>
        <end position="224"/>
    </location>
</feature>
<comment type="caution">
    <text evidence="4">The sequence shown here is derived from an EMBL/GenBank/DDBJ whole genome shotgun (WGS) entry which is preliminary data.</text>
</comment>
<dbReference type="InterPro" id="IPR032867">
    <property type="entry name" value="DYW_dom"/>
</dbReference>
<dbReference type="GO" id="GO:0003723">
    <property type="term" value="F:RNA binding"/>
    <property type="evidence" value="ECO:0007669"/>
    <property type="project" value="InterPro"/>
</dbReference>
<dbReference type="InterPro" id="IPR011990">
    <property type="entry name" value="TPR-like_helical_dom_sf"/>
</dbReference>
<dbReference type="FunFam" id="1.25.40.10:FF:000348">
    <property type="entry name" value="Pentatricopeptide repeat-containing protein chloroplastic"/>
    <property type="match status" value="1"/>
</dbReference>
<evidence type="ECO:0000313" key="4">
    <source>
        <dbReference type="EMBL" id="KAK9134153.1"/>
    </source>
</evidence>
<dbReference type="InterPro" id="IPR002885">
    <property type="entry name" value="PPR_rpt"/>
</dbReference>
<organism evidence="4 5">
    <name type="scientific">Stephania yunnanensis</name>
    <dbReference type="NCBI Taxonomy" id="152371"/>
    <lineage>
        <taxon>Eukaryota</taxon>
        <taxon>Viridiplantae</taxon>
        <taxon>Streptophyta</taxon>
        <taxon>Embryophyta</taxon>
        <taxon>Tracheophyta</taxon>
        <taxon>Spermatophyta</taxon>
        <taxon>Magnoliopsida</taxon>
        <taxon>Ranunculales</taxon>
        <taxon>Menispermaceae</taxon>
        <taxon>Menispermoideae</taxon>
        <taxon>Cissampelideae</taxon>
        <taxon>Stephania</taxon>
    </lineage>
</organism>
<dbReference type="Gene3D" id="1.25.40.10">
    <property type="entry name" value="Tetratricopeptide repeat domain"/>
    <property type="match status" value="3"/>
</dbReference>
<dbReference type="Pfam" id="PF13041">
    <property type="entry name" value="PPR_2"/>
    <property type="match status" value="1"/>
</dbReference>
<evidence type="ECO:0000256" key="1">
    <source>
        <dbReference type="ARBA" id="ARBA00022737"/>
    </source>
</evidence>
<dbReference type="AlphaFoldDB" id="A0AAP0P7T9"/>
<evidence type="ECO:0000313" key="5">
    <source>
        <dbReference type="Proteomes" id="UP001420932"/>
    </source>
</evidence>
<evidence type="ECO:0000259" key="3">
    <source>
        <dbReference type="Pfam" id="PF14432"/>
    </source>
</evidence>
<name>A0AAP0P7T9_9MAGN</name>
<proteinExistence type="predicted"/>
<dbReference type="Pfam" id="PF14432">
    <property type="entry name" value="DYW_deaminase"/>
    <property type="match status" value="1"/>
</dbReference>
<feature type="repeat" description="PPR" evidence="2">
    <location>
        <begin position="225"/>
        <end position="259"/>
    </location>
</feature>
<keyword evidence="1" id="KW-0677">Repeat</keyword>
<dbReference type="FunFam" id="1.25.40.10:FF:000242">
    <property type="entry name" value="Pentatricopeptide repeat-containing protein"/>
    <property type="match status" value="1"/>
</dbReference>
<dbReference type="PANTHER" id="PTHR47926">
    <property type="entry name" value="PENTATRICOPEPTIDE REPEAT-CONTAINING PROTEIN"/>
    <property type="match status" value="1"/>
</dbReference>
<dbReference type="Pfam" id="PF01535">
    <property type="entry name" value="PPR"/>
    <property type="match status" value="5"/>
</dbReference>
<feature type="domain" description="DYW" evidence="3">
    <location>
        <begin position="542"/>
        <end position="636"/>
    </location>
</feature>
<dbReference type="InterPro" id="IPR046960">
    <property type="entry name" value="PPR_At4g14850-like_plant"/>
</dbReference>
<reference evidence="4 5" key="1">
    <citation type="submission" date="2024-01" db="EMBL/GenBank/DDBJ databases">
        <title>Genome assemblies of Stephania.</title>
        <authorList>
            <person name="Yang L."/>
        </authorList>
    </citation>
    <scope>NUCLEOTIDE SEQUENCE [LARGE SCALE GENOMIC DNA]</scope>
    <source>
        <strain evidence="4">YNDBR</strain>
        <tissue evidence="4">Leaf</tissue>
    </source>
</reference>
<keyword evidence="5" id="KW-1185">Reference proteome</keyword>
<dbReference type="Proteomes" id="UP001420932">
    <property type="component" value="Unassembled WGS sequence"/>
</dbReference>
<gene>
    <name evidence="4" type="ORF">Syun_013483</name>
</gene>
<dbReference type="Pfam" id="PF20431">
    <property type="entry name" value="E_motif"/>
    <property type="match status" value="1"/>
</dbReference>